<comment type="caution">
    <text evidence="2">The sequence shown here is derived from an EMBL/GenBank/DDBJ whole genome shotgun (WGS) entry which is preliminary data.</text>
</comment>
<dbReference type="STRING" id="314608.KT99_04519"/>
<proteinExistence type="predicted"/>
<keyword evidence="3" id="KW-1185">Reference proteome</keyword>
<accession>A9D2N7</accession>
<sequence length="129" mass="13424">MKLIFMFGLLFSVVANAAFLPAAGPSAPSLSGTKYSTSVQLNWNAISGCNAVTYEIQESLNSSTWSTVYAGGGNSGGASASNLRFVIKSGKLASKTTIDGCSGTGAALDSSHYQAELMLFTIIKFEHVN</sequence>
<name>A9D2N7_9GAMM</name>
<dbReference type="EMBL" id="ABIC01000007">
    <property type="protein sequence ID" value="EDQ01837.1"/>
    <property type="molecule type" value="Genomic_DNA"/>
</dbReference>
<evidence type="ECO:0000313" key="2">
    <source>
        <dbReference type="EMBL" id="EDQ01837.1"/>
    </source>
</evidence>
<evidence type="ECO:0000256" key="1">
    <source>
        <dbReference type="SAM" id="SignalP"/>
    </source>
</evidence>
<organism evidence="2 3">
    <name type="scientific">Shewanella benthica KT99</name>
    <dbReference type="NCBI Taxonomy" id="314608"/>
    <lineage>
        <taxon>Bacteria</taxon>
        <taxon>Pseudomonadati</taxon>
        <taxon>Pseudomonadota</taxon>
        <taxon>Gammaproteobacteria</taxon>
        <taxon>Alteromonadales</taxon>
        <taxon>Shewanellaceae</taxon>
        <taxon>Shewanella</taxon>
    </lineage>
</organism>
<protein>
    <submittedName>
        <fullName evidence="2">Uncharacterized protein</fullName>
    </submittedName>
</protein>
<evidence type="ECO:0000313" key="3">
    <source>
        <dbReference type="Proteomes" id="UP000005839"/>
    </source>
</evidence>
<feature type="chain" id="PRO_5002736950" evidence="1">
    <location>
        <begin position="18"/>
        <end position="129"/>
    </location>
</feature>
<dbReference type="RefSeq" id="WP_005497610.1">
    <property type="nucleotide sequence ID" value="NZ_ABIC01000007.1"/>
</dbReference>
<keyword evidence="1" id="KW-0732">Signal</keyword>
<gene>
    <name evidence="2" type="ORF">KT99_04519</name>
</gene>
<feature type="signal peptide" evidence="1">
    <location>
        <begin position="1"/>
        <end position="17"/>
    </location>
</feature>
<dbReference type="AlphaFoldDB" id="A9D2N7"/>
<dbReference type="Proteomes" id="UP000005839">
    <property type="component" value="Unassembled WGS sequence"/>
</dbReference>
<reference evidence="2 3" key="1">
    <citation type="submission" date="2007-10" db="EMBL/GenBank/DDBJ databases">
        <authorList>
            <person name="Yayanos A."/>
            <person name="Ferriera S."/>
            <person name="Johnson J."/>
            <person name="Kravitz S."/>
            <person name="Halpern A."/>
            <person name="Remington K."/>
            <person name="Beeson K."/>
            <person name="Tran B."/>
            <person name="Rogers Y.-H."/>
            <person name="Friedman R."/>
            <person name="Venter J.C."/>
        </authorList>
    </citation>
    <scope>NUCLEOTIDE SEQUENCE [LARGE SCALE GENOMIC DNA]</scope>
    <source>
        <strain evidence="2 3">KT99</strain>
    </source>
</reference>